<sequence>MLILTWNLEDLQQDLAIRGNTLVRAGPRVEALTNAAASFGANIGAKSTE</sequence>
<dbReference type="AlphaFoldDB" id="A0A2T0UCQ8"/>
<protein>
    <submittedName>
        <fullName evidence="1">Uncharacterized protein</fullName>
    </submittedName>
</protein>
<organism evidence="1 2">
    <name type="scientific">Glycomyces artemisiae</name>
    <dbReference type="NCBI Taxonomy" id="1076443"/>
    <lineage>
        <taxon>Bacteria</taxon>
        <taxon>Bacillati</taxon>
        <taxon>Actinomycetota</taxon>
        <taxon>Actinomycetes</taxon>
        <taxon>Glycomycetales</taxon>
        <taxon>Glycomycetaceae</taxon>
        <taxon>Glycomyces</taxon>
    </lineage>
</organism>
<dbReference type="Proteomes" id="UP000238176">
    <property type="component" value="Unassembled WGS sequence"/>
</dbReference>
<reference evidence="1 2" key="1">
    <citation type="submission" date="2018-03" db="EMBL/GenBank/DDBJ databases">
        <title>Genomic Encyclopedia of Type Strains, Phase III (KMG-III): the genomes of soil and plant-associated and newly described type strains.</title>
        <authorList>
            <person name="Whitman W."/>
        </authorList>
    </citation>
    <scope>NUCLEOTIDE SEQUENCE [LARGE SCALE GENOMIC DNA]</scope>
    <source>
        <strain evidence="1 2">CGMCC 4.7067</strain>
    </source>
</reference>
<evidence type="ECO:0000313" key="2">
    <source>
        <dbReference type="Proteomes" id="UP000238176"/>
    </source>
</evidence>
<evidence type="ECO:0000313" key="1">
    <source>
        <dbReference type="EMBL" id="PRY55726.1"/>
    </source>
</evidence>
<accession>A0A2T0UCQ8</accession>
<keyword evidence="2" id="KW-1185">Reference proteome</keyword>
<name>A0A2T0UCQ8_9ACTN</name>
<gene>
    <name evidence="1" type="ORF">B0I28_11239</name>
</gene>
<dbReference type="EMBL" id="PVTJ01000012">
    <property type="protein sequence ID" value="PRY55726.1"/>
    <property type="molecule type" value="Genomic_DNA"/>
</dbReference>
<comment type="caution">
    <text evidence="1">The sequence shown here is derived from an EMBL/GenBank/DDBJ whole genome shotgun (WGS) entry which is preliminary data.</text>
</comment>
<proteinExistence type="predicted"/>